<proteinExistence type="predicted"/>
<feature type="domain" description="ABC-type transport auxiliary lipoprotein component" evidence="1">
    <location>
        <begin position="42"/>
        <end position="197"/>
    </location>
</feature>
<keyword evidence="3" id="KW-1185">Reference proteome</keyword>
<dbReference type="Gene3D" id="3.40.50.10610">
    <property type="entry name" value="ABC-type transport auxiliary lipoprotein component"/>
    <property type="match status" value="1"/>
</dbReference>
<organism evidence="2 3">
    <name type="scientific">Halomonas alkaliantarctica</name>
    <dbReference type="NCBI Taxonomy" id="232346"/>
    <lineage>
        <taxon>Bacteria</taxon>
        <taxon>Pseudomonadati</taxon>
        <taxon>Pseudomonadota</taxon>
        <taxon>Gammaproteobacteria</taxon>
        <taxon>Oceanospirillales</taxon>
        <taxon>Halomonadaceae</taxon>
        <taxon>Halomonas</taxon>
    </lineage>
</organism>
<name>A0ABY8LIU2_9GAMM</name>
<accession>A0ABY8LIU2</accession>
<evidence type="ECO:0000259" key="1">
    <source>
        <dbReference type="Pfam" id="PF03886"/>
    </source>
</evidence>
<dbReference type="PROSITE" id="PS51257">
    <property type="entry name" value="PROKAR_LIPOPROTEIN"/>
    <property type="match status" value="1"/>
</dbReference>
<evidence type="ECO:0000313" key="2">
    <source>
        <dbReference type="EMBL" id="WGI23751.1"/>
    </source>
</evidence>
<protein>
    <submittedName>
        <fullName evidence="2">ABC-type transport auxiliary lipoprotein family protein</fullName>
    </submittedName>
</protein>
<dbReference type="Proteomes" id="UP001179830">
    <property type="component" value="Chromosome"/>
</dbReference>
<dbReference type="InterPro" id="IPR005586">
    <property type="entry name" value="ABC_trans_aux"/>
</dbReference>
<reference evidence="2" key="1">
    <citation type="submission" date="2023-04" db="EMBL/GenBank/DDBJ databases">
        <title>Complete genome sequence of Halomonas alkaliantarctica MSP3 isolated from marine sediment, Jeju Island.</title>
        <authorList>
            <person name="Park S.-J."/>
        </authorList>
    </citation>
    <scope>NUCLEOTIDE SEQUENCE</scope>
    <source>
        <strain evidence="2">MSP3</strain>
    </source>
</reference>
<dbReference type="Pfam" id="PF03886">
    <property type="entry name" value="ABC_trans_aux"/>
    <property type="match status" value="1"/>
</dbReference>
<dbReference type="EMBL" id="CP122961">
    <property type="protein sequence ID" value="WGI23751.1"/>
    <property type="molecule type" value="Genomic_DNA"/>
</dbReference>
<dbReference type="RefSeq" id="WP_280103599.1">
    <property type="nucleotide sequence ID" value="NZ_CP122961.1"/>
</dbReference>
<sequence length="207" mass="22965">MLTGKKMFRRESMLTWVKCLTLLLICMLVSACASSVSPPARYMLPSGPSASTPNQPEGTLMVNSPRLAHYLDVDGIVMQLDDITLNAAREHQWAEGLGRQLERRLRANLAQALPTLRVMRAEGEQANALTLRLNVDQFQGRFDGVAVASGQWQLLNDTGELLEMKNFYAETTLAEDGYPALVRALSKSWDQAAGLIATQIRQGHYFN</sequence>
<dbReference type="SUPFAM" id="SSF159594">
    <property type="entry name" value="XCC0632-like"/>
    <property type="match status" value="1"/>
</dbReference>
<keyword evidence="2" id="KW-0449">Lipoprotein</keyword>
<gene>
    <name evidence="2" type="ORF">QEN58_10355</name>
</gene>
<evidence type="ECO:0000313" key="3">
    <source>
        <dbReference type="Proteomes" id="UP001179830"/>
    </source>
</evidence>